<reference evidence="1 2" key="1">
    <citation type="submission" date="2019-03" db="EMBL/GenBank/DDBJ databases">
        <title>Genome sequence of Lentibacillus salicampi ATCC BAA-719.</title>
        <authorList>
            <person name="Maclea K.S."/>
            <person name="Simoes Junior M."/>
        </authorList>
    </citation>
    <scope>NUCLEOTIDE SEQUENCE [LARGE SCALE GENOMIC DNA]</scope>
    <source>
        <strain evidence="1 2">ATCC BAA-719</strain>
    </source>
</reference>
<protein>
    <submittedName>
        <fullName evidence="1">Replication protein</fullName>
    </submittedName>
</protein>
<organism evidence="1 2">
    <name type="scientific">Lentibacillus salicampi</name>
    <dbReference type="NCBI Taxonomy" id="175306"/>
    <lineage>
        <taxon>Bacteria</taxon>
        <taxon>Bacillati</taxon>
        <taxon>Bacillota</taxon>
        <taxon>Bacilli</taxon>
        <taxon>Bacillales</taxon>
        <taxon>Bacillaceae</taxon>
        <taxon>Lentibacillus</taxon>
    </lineage>
</organism>
<comment type="caution">
    <text evidence="1">The sequence shown here is derived from an EMBL/GenBank/DDBJ whole genome shotgun (WGS) entry which is preliminary data.</text>
</comment>
<dbReference type="Proteomes" id="UP000298484">
    <property type="component" value="Unassembled WGS sequence"/>
</dbReference>
<dbReference type="EMBL" id="SRHY01000028">
    <property type="protein sequence ID" value="TFJ92167.1"/>
    <property type="molecule type" value="Genomic_DNA"/>
</dbReference>
<gene>
    <name evidence="1" type="ORF">E4U82_13895</name>
</gene>
<sequence>MKASHKKREQIIGNQMIELEEGQFITGRQSLSNDLNRGVKPKLQQSEITWWRYLNNLEKWGMLNIKRTTKYSIISIIKWSDYQESEQQMNNKRTTDEQQMNTNKNVENVENVENVKKYSRKYIYDDTHLSMAESFYNKILENNPNNKKPNFEKWANEIRLMMERDGRNEEQITYLMNWVQQDDFEMSNVMSPDKLRKRFDQLIMKVKKQKSKTPSKEDFDLT</sequence>
<dbReference type="OrthoDB" id="1821976at2"/>
<dbReference type="RefSeq" id="WP_135110774.1">
    <property type="nucleotide sequence ID" value="NZ_SRHY01000028.1"/>
</dbReference>
<name>A0A4Y9AAF7_9BACI</name>
<keyword evidence="2" id="KW-1185">Reference proteome</keyword>
<evidence type="ECO:0000313" key="2">
    <source>
        <dbReference type="Proteomes" id="UP000298484"/>
    </source>
</evidence>
<proteinExistence type="predicted"/>
<evidence type="ECO:0000313" key="1">
    <source>
        <dbReference type="EMBL" id="TFJ92167.1"/>
    </source>
</evidence>
<dbReference type="AlphaFoldDB" id="A0A4Y9AAF7"/>
<accession>A0A4Y9AAF7</accession>